<dbReference type="EMBL" id="CP042190">
    <property type="protein sequence ID" value="QDS71308.1"/>
    <property type="molecule type" value="Genomic_DNA"/>
</dbReference>
<dbReference type="PANTHER" id="PTHR12827:SF3">
    <property type="entry name" value="ANAPHASE-PROMOTING COMPLEX SUBUNIT 1"/>
    <property type="match status" value="1"/>
</dbReference>
<dbReference type="GO" id="GO:0005680">
    <property type="term" value="C:anaphase-promoting complex"/>
    <property type="evidence" value="ECO:0007669"/>
    <property type="project" value="InterPro"/>
</dbReference>
<keyword evidence="5" id="KW-0131">Cell cycle</keyword>
<dbReference type="STRING" id="50376.A0A517L6R2"/>
<evidence type="ECO:0000256" key="4">
    <source>
        <dbReference type="ARBA" id="ARBA00022776"/>
    </source>
</evidence>
<evidence type="ECO:0000256" key="1">
    <source>
        <dbReference type="ARBA" id="ARBA00010547"/>
    </source>
</evidence>
<keyword evidence="2" id="KW-0132">Cell division</keyword>
<evidence type="ECO:0000256" key="3">
    <source>
        <dbReference type="ARBA" id="ARBA00022737"/>
    </source>
</evidence>
<feature type="region of interest" description="Disordered" evidence="6">
    <location>
        <begin position="622"/>
        <end position="648"/>
    </location>
</feature>
<sequence>MAQVRSLGLHTPSGLPYLIREGFLPSEPHEDSYIWETYNEADGHEEVLSTEQCVVWSRGGVVRKAFSFDVEKEKVQQAILTWFPSDDDLSYIHLKPKTDDPSPKPNKRQRLSTTSDSPFASHHGLSRALVVFLKHQARIYFISGAAHVINLHFEVERAFPSPRGLIVQRKLPVEVVPATPVLGGRPAVSVGPTPYNSFASPAATRQSLHNAIFGQSSTSGKTVPGPKDFENSLPLDFDLLKRPRTPAADFLPRHFCLTNPLSEFGLVVHAPSEPQQKTSHPTGTTSEDLESLDKDEEILYISPVTEVVEEDNNQPPLTLMVTLNQNRRVYSVWQAMYADSKPLSSLFNGKKTTVTAKARRRSSFVTTGATTPALRGVDKLRESLGPTKRSKKVPQLNSSQSTAQSEANAEDLMVSQLDPDFEARQPAKESRRVSGMLSRADLSTSFDRSAFQELASQRIHGRTSLGPSGRRGVSLGGPNERNSLGIGAHRKLRSSTPGAFARLSLDETSALGLSLDGDDSTMTDNPGDLDDIFESHAELDAFDFQQPFDGLRKEIFVTKFAEIPMSNSIPLKYSFGSVVRAAPTTLKVFTVTSPRTRPAYREWNALVEAVFVVALSLDEDAGKRRRPETPVQAHTKSPAKTHHPPPADAFTRMMDSEQSWNSSGTWSSPAWSWAVDSINAAKPLSRHRTVTNAHILNARDFVKSPQGQDILRPLRSNPDIVQLMVSMILTTLHLFREDQKLDSMATSLTKSMNSDLAPVLAQLGRWLGWPGWDWKAGQYYGYEIKAAADFGFEDCNHTMSTADPPSIYAWLEKALSPTYHLPFPSLDAVLQQPATQSVRRASAYFFPRSTALVKYLVNLQALDLPAEKQVEAVVEAGITSQMLDTFPEAIFGIINDAIVKCQGSPPTTWTINLLDLVGRDDLMLLAQGSPEVPQAPNTNRPIIIKARKDVHSICLSAEQPGLSHTTHPETDRMTISRLIFHEDRRFIEALRIIEPLRIAVAECIPDPSWSEAQLLDAQKEVVQWVMVRTFALAPGQGMAHFNSRKPFPTENYEIHGYNTGCVMKPSGHTVSADRTSFTEEKYGWAWFHAGVAAGLGISRHAKGIDTSWILFNKPPELNVRHAGLLLALGLNGHLKNVAKVLCFKYLTPKHSMTSIGLLLGLAASKLGTMDTLVTRLLSVHVTRLLPPGAAELNLTSLTQTAGLMGIGLVYYNTQHRRMSEIMLSEIETMESDDSTGGPDTLRDESYRLAAGLSLGFINLGQGNTLKGMQDMRVVERLLAIAMGSRPVDMVHILDRATAGATIAIALIFMKTGNNAVARKVDVPDTLPQFDYIRPDILLLRTLAKHLILWDEIKASHHFIVKNLPSEYAKDYLLGDIKSLRSQHMPFYNILAGLLWSVSLRYAGSGDLKVRDFLVKYLDAFIKLCKLPALRYDAKLTRNTVRNCQDLVALSCATVMAGTGDLNVMRRLRLLHGRVNADTPYGSHLAAHMALGTLFLGGGSFTFGTSNLAIASLICAFYPLFPMDVTDNNAHLQPLRHFWVLASESRCIITRDVDTNRAIRVPLTVRLKDGTSRQLTAPCLLPELESINQVETSGKDYWPIILDFANNKAHLEGFKENQALSVRRRGIGQGYHDVFSTTLIALNDAETEAMVGTRKVFASIFKLPMFRDTAFELSDIGLVLPKDTSSGDWIGGGRSLVDDKMTLVRAATKSTDRDMLWNLRLLFKWAEWAAERGEGGVKWLGVEIITGLRGTIEERGRRLREGEV</sequence>
<feature type="region of interest" description="Disordered" evidence="6">
    <location>
        <begin position="457"/>
        <end position="491"/>
    </location>
</feature>
<evidence type="ECO:0000256" key="5">
    <source>
        <dbReference type="ARBA" id="ARBA00023306"/>
    </source>
</evidence>
<dbReference type="Pfam" id="PF12859">
    <property type="entry name" value="ANAPC1"/>
    <property type="match status" value="1"/>
</dbReference>
<name>A0A517L6R2_9PEZI</name>
<gene>
    <name evidence="9" type="ORF">FKW77_001686</name>
</gene>
<feature type="compositionally biased region" description="Polar residues" evidence="6">
    <location>
        <begin position="395"/>
        <end position="407"/>
    </location>
</feature>
<dbReference type="Proteomes" id="UP000316270">
    <property type="component" value="Chromosome 6"/>
</dbReference>
<dbReference type="Gene3D" id="1.25.10.10">
    <property type="entry name" value="Leucine-rich Repeat Variant"/>
    <property type="match status" value="3"/>
</dbReference>
<keyword evidence="4" id="KW-0498">Mitosis</keyword>
<dbReference type="GO" id="GO:0007091">
    <property type="term" value="P:metaphase/anaphase transition of mitotic cell cycle"/>
    <property type="evidence" value="ECO:0007669"/>
    <property type="project" value="TreeGrafter"/>
</dbReference>
<evidence type="ECO:0000313" key="10">
    <source>
        <dbReference type="Proteomes" id="UP000316270"/>
    </source>
</evidence>
<feature type="region of interest" description="Disordered" evidence="6">
    <location>
        <begin position="93"/>
        <end position="121"/>
    </location>
</feature>
<evidence type="ECO:0000259" key="8">
    <source>
        <dbReference type="Pfam" id="PF21282"/>
    </source>
</evidence>
<evidence type="ECO:0000259" key="7">
    <source>
        <dbReference type="Pfam" id="PF12859"/>
    </source>
</evidence>
<feature type="region of interest" description="Disordered" evidence="6">
    <location>
        <begin position="375"/>
        <end position="409"/>
    </location>
</feature>
<reference evidence="9 10" key="1">
    <citation type="submission" date="2019-07" db="EMBL/GenBank/DDBJ databases">
        <title>Finished genome of Venturia effusa.</title>
        <authorList>
            <person name="Young C.A."/>
            <person name="Cox M.P."/>
            <person name="Ganley A.R.D."/>
            <person name="David W.J."/>
        </authorList>
    </citation>
    <scope>NUCLEOTIDE SEQUENCE [LARGE SCALE GENOMIC DNA]</scope>
    <source>
        <strain evidence="10">albino</strain>
    </source>
</reference>
<feature type="region of interest" description="Disordered" evidence="6">
    <location>
        <begin position="271"/>
        <end position="290"/>
    </location>
</feature>
<dbReference type="GO" id="GO:0031145">
    <property type="term" value="P:anaphase-promoting complex-dependent catabolic process"/>
    <property type="evidence" value="ECO:0007669"/>
    <property type="project" value="TreeGrafter"/>
</dbReference>
<evidence type="ECO:0000256" key="6">
    <source>
        <dbReference type="SAM" id="MobiDB-lite"/>
    </source>
</evidence>
<comment type="similarity">
    <text evidence="1">Belongs to the APC1 family.</text>
</comment>
<protein>
    <submittedName>
        <fullName evidence="9">Uncharacterized protein</fullName>
    </submittedName>
</protein>
<dbReference type="InterPro" id="IPR048971">
    <property type="entry name" value="Apc1_3rd"/>
</dbReference>
<organism evidence="9 10">
    <name type="scientific">Venturia effusa</name>
    <dbReference type="NCBI Taxonomy" id="50376"/>
    <lineage>
        <taxon>Eukaryota</taxon>
        <taxon>Fungi</taxon>
        <taxon>Dikarya</taxon>
        <taxon>Ascomycota</taxon>
        <taxon>Pezizomycotina</taxon>
        <taxon>Dothideomycetes</taxon>
        <taxon>Pleosporomycetidae</taxon>
        <taxon>Venturiales</taxon>
        <taxon>Venturiaceae</taxon>
        <taxon>Venturia</taxon>
    </lineage>
</organism>
<dbReference type="InterPro" id="IPR049255">
    <property type="entry name" value="Apc1_N"/>
</dbReference>
<feature type="domain" description="Anaphase-promoting complex subunit 1 beta-sandwich" evidence="8">
    <location>
        <begin position="1545"/>
        <end position="1624"/>
    </location>
</feature>
<dbReference type="InterPro" id="IPR011989">
    <property type="entry name" value="ARM-like"/>
</dbReference>
<dbReference type="GO" id="GO:0070979">
    <property type="term" value="P:protein K11-linked ubiquitination"/>
    <property type="evidence" value="ECO:0007669"/>
    <property type="project" value="TreeGrafter"/>
</dbReference>
<accession>A0A517L6R2</accession>
<dbReference type="Pfam" id="PF21282">
    <property type="entry name" value="APC1_3rd"/>
    <property type="match status" value="1"/>
</dbReference>
<dbReference type="GO" id="GO:0051301">
    <property type="term" value="P:cell division"/>
    <property type="evidence" value="ECO:0007669"/>
    <property type="project" value="UniProtKB-KW"/>
</dbReference>
<dbReference type="GO" id="GO:0060090">
    <property type="term" value="F:molecular adaptor activity"/>
    <property type="evidence" value="ECO:0007669"/>
    <property type="project" value="TreeGrafter"/>
</dbReference>
<dbReference type="PANTHER" id="PTHR12827">
    <property type="entry name" value="MEIOTIC CHECKPOINT REGULATOR TSG24 FAMILY MEMBER"/>
    <property type="match status" value="1"/>
</dbReference>
<dbReference type="FunFam" id="1.25.10.10:FF:000435">
    <property type="entry name" value="Ubiquitin ligase subunit"/>
    <property type="match status" value="1"/>
</dbReference>
<evidence type="ECO:0000313" key="9">
    <source>
        <dbReference type="EMBL" id="QDS71308.1"/>
    </source>
</evidence>
<keyword evidence="3" id="KW-0677">Repeat</keyword>
<dbReference type="OrthoDB" id="26401at2759"/>
<feature type="compositionally biased region" description="Polar residues" evidence="6">
    <location>
        <begin position="273"/>
        <end position="285"/>
    </location>
</feature>
<evidence type="ECO:0000256" key="2">
    <source>
        <dbReference type="ARBA" id="ARBA00022618"/>
    </source>
</evidence>
<proteinExistence type="inferred from homology"/>
<feature type="domain" description="Anaphase-promoting complex subunit 1 N-terminal" evidence="7">
    <location>
        <begin position="30"/>
        <end position="599"/>
    </location>
</feature>
<dbReference type="InterPro" id="IPR024990">
    <property type="entry name" value="Apc1"/>
</dbReference>
<dbReference type="FunFam" id="1.25.10.10:FF:000400">
    <property type="entry name" value="20S cyclosome subunit (APC1/BimE), putative"/>
    <property type="match status" value="1"/>
</dbReference>
<keyword evidence="10" id="KW-1185">Reference proteome</keyword>